<gene>
    <name evidence="3" type="ORF">HYDPIDRAFT_111276</name>
</gene>
<keyword evidence="4" id="KW-1185">Reference proteome</keyword>
<feature type="transmembrane region" description="Helical" evidence="1">
    <location>
        <begin position="268"/>
        <end position="289"/>
    </location>
</feature>
<feature type="transmembrane region" description="Helical" evidence="1">
    <location>
        <begin position="84"/>
        <end position="105"/>
    </location>
</feature>
<feature type="transmembrane region" description="Helical" evidence="1">
    <location>
        <begin position="51"/>
        <end position="72"/>
    </location>
</feature>
<feature type="transmembrane region" description="Helical" evidence="1">
    <location>
        <begin position="204"/>
        <end position="224"/>
    </location>
</feature>
<dbReference type="InterPro" id="IPR045339">
    <property type="entry name" value="DUF6534"/>
</dbReference>
<dbReference type="PANTHER" id="PTHR40465">
    <property type="entry name" value="CHROMOSOME 1, WHOLE GENOME SHOTGUN SEQUENCE"/>
    <property type="match status" value="1"/>
</dbReference>
<keyword evidence="1" id="KW-1133">Transmembrane helix</keyword>
<feature type="transmembrane region" description="Helical" evidence="1">
    <location>
        <begin position="236"/>
        <end position="262"/>
    </location>
</feature>
<keyword evidence="1" id="KW-0812">Transmembrane</keyword>
<dbReference type="Proteomes" id="UP000053820">
    <property type="component" value="Unassembled WGS sequence"/>
</dbReference>
<feature type="transmembrane region" description="Helical" evidence="1">
    <location>
        <begin position="157"/>
        <end position="184"/>
    </location>
</feature>
<accession>A0A0C9WFD5</accession>
<reference evidence="3 4" key="1">
    <citation type="submission" date="2014-04" db="EMBL/GenBank/DDBJ databases">
        <title>Evolutionary Origins and Diversification of the Mycorrhizal Mutualists.</title>
        <authorList>
            <consortium name="DOE Joint Genome Institute"/>
            <consortium name="Mycorrhizal Genomics Consortium"/>
            <person name="Kohler A."/>
            <person name="Kuo A."/>
            <person name="Nagy L.G."/>
            <person name="Floudas D."/>
            <person name="Copeland A."/>
            <person name="Barry K.W."/>
            <person name="Cichocki N."/>
            <person name="Veneault-Fourrey C."/>
            <person name="LaButti K."/>
            <person name="Lindquist E.A."/>
            <person name="Lipzen A."/>
            <person name="Lundell T."/>
            <person name="Morin E."/>
            <person name="Murat C."/>
            <person name="Riley R."/>
            <person name="Ohm R."/>
            <person name="Sun H."/>
            <person name="Tunlid A."/>
            <person name="Henrissat B."/>
            <person name="Grigoriev I.V."/>
            <person name="Hibbett D.S."/>
            <person name="Martin F."/>
        </authorList>
    </citation>
    <scope>NUCLEOTIDE SEQUENCE [LARGE SCALE GENOMIC DNA]</scope>
    <source>
        <strain evidence="3 4">MD-312</strain>
    </source>
</reference>
<evidence type="ECO:0000313" key="4">
    <source>
        <dbReference type="Proteomes" id="UP000053820"/>
    </source>
</evidence>
<dbReference type="OrthoDB" id="2677454at2759"/>
<feature type="domain" description="DUF6534" evidence="2">
    <location>
        <begin position="206"/>
        <end position="294"/>
    </location>
</feature>
<evidence type="ECO:0000259" key="2">
    <source>
        <dbReference type="Pfam" id="PF20152"/>
    </source>
</evidence>
<sequence>MITSGHRDTAEPTIILTRLTFHSRLLSTPCRMSAPIGFTGVNLGYTEGATLAGIFFSLVLYGVSLLQTFIYYVRYPNDKAYLKLLVAVVFLLDTLHKFLVCAAIWNYMIEYYGNFANLYVSHAPLTISVAVTTTASFVAQSYFVWRIWFLSTNRYFKFIFSAVMMPVVIAQPVLGIYCTTVTMISPTVMVISSRIQTVATAYTGSAAAVDIVIALAMCTLLATGRTGCNKHTDRMLLRLIVVSVNTGLWTAVFGLLTVVLLVTLPKDLVYLGVFLPLCTLYCNTVLANLNVREYVRGGNGPEVYHLNDAGSSERYRTGGTAAVVNYTLPVCRYPSL</sequence>
<dbReference type="HOGENOM" id="CLU_046025_5_0_1"/>
<dbReference type="EMBL" id="KN839845">
    <property type="protein sequence ID" value="KIJ64706.1"/>
    <property type="molecule type" value="Genomic_DNA"/>
</dbReference>
<evidence type="ECO:0000313" key="3">
    <source>
        <dbReference type="EMBL" id="KIJ64706.1"/>
    </source>
</evidence>
<proteinExistence type="predicted"/>
<organism evidence="3 4">
    <name type="scientific">Hydnomerulius pinastri MD-312</name>
    <dbReference type="NCBI Taxonomy" id="994086"/>
    <lineage>
        <taxon>Eukaryota</taxon>
        <taxon>Fungi</taxon>
        <taxon>Dikarya</taxon>
        <taxon>Basidiomycota</taxon>
        <taxon>Agaricomycotina</taxon>
        <taxon>Agaricomycetes</taxon>
        <taxon>Agaricomycetidae</taxon>
        <taxon>Boletales</taxon>
        <taxon>Boletales incertae sedis</taxon>
        <taxon>Leucogyrophana</taxon>
    </lineage>
</organism>
<name>A0A0C9WFD5_9AGAM</name>
<feature type="transmembrane region" description="Helical" evidence="1">
    <location>
        <begin position="125"/>
        <end position="145"/>
    </location>
</feature>
<protein>
    <recommendedName>
        <fullName evidence="2">DUF6534 domain-containing protein</fullName>
    </recommendedName>
</protein>
<dbReference type="Pfam" id="PF20152">
    <property type="entry name" value="DUF6534"/>
    <property type="match status" value="1"/>
</dbReference>
<evidence type="ECO:0000256" key="1">
    <source>
        <dbReference type="SAM" id="Phobius"/>
    </source>
</evidence>
<dbReference type="PANTHER" id="PTHR40465:SF1">
    <property type="entry name" value="DUF6534 DOMAIN-CONTAINING PROTEIN"/>
    <property type="match status" value="1"/>
</dbReference>
<dbReference type="AlphaFoldDB" id="A0A0C9WFD5"/>
<keyword evidence="1" id="KW-0472">Membrane</keyword>